<accession>A0A6G8PZN3</accession>
<organism evidence="1 2">
    <name type="scientific">Rubrobacter marinus</name>
    <dbReference type="NCBI Taxonomy" id="2653852"/>
    <lineage>
        <taxon>Bacteria</taxon>
        <taxon>Bacillati</taxon>
        <taxon>Actinomycetota</taxon>
        <taxon>Rubrobacteria</taxon>
        <taxon>Rubrobacterales</taxon>
        <taxon>Rubrobacteraceae</taxon>
        <taxon>Rubrobacter</taxon>
    </lineage>
</organism>
<gene>
    <name evidence="1" type="ORF">GBA65_15460</name>
</gene>
<evidence type="ECO:0000313" key="1">
    <source>
        <dbReference type="EMBL" id="QIN79694.1"/>
    </source>
</evidence>
<name>A0A6G8PZN3_9ACTN</name>
<dbReference type="Proteomes" id="UP000502706">
    <property type="component" value="Chromosome"/>
</dbReference>
<dbReference type="RefSeq" id="WP_166397367.1">
    <property type="nucleotide sequence ID" value="NZ_CP045121.1"/>
</dbReference>
<dbReference type="KEGG" id="rmar:GBA65_15460"/>
<proteinExistence type="predicted"/>
<protein>
    <submittedName>
        <fullName evidence="1">Uncharacterized protein</fullName>
    </submittedName>
</protein>
<dbReference type="AlphaFoldDB" id="A0A6G8PZN3"/>
<dbReference type="EMBL" id="CP045121">
    <property type="protein sequence ID" value="QIN79694.1"/>
    <property type="molecule type" value="Genomic_DNA"/>
</dbReference>
<reference evidence="1 2" key="1">
    <citation type="submission" date="2019-10" db="EMBL/GenBank/DDBJ databases">
        <title>Rubrobacter sp nov SCSIO 52915 isolated from a deep-sea sediment in the South China Sea.</title>
        <authorList>
            <person name="Chen R.W."/>
        </authorList>
    </citation>
    <scope>NUCLEOTIDE SEQUENCE [LARGE SCALE GENOMIC DNA]</scope>
    <source>
        <strain evidence="1 2">SCSIO 52915</strain>
    </source>
</reference>
<sequence length="96" mass="10156">MTQKCVKLLKGAEDMGAYRKILLDNDETNQALGVAGREARVRVPGYGGPMKAGAVQIRPLAPGYGVVGKHEARGRVEVPGYGKAPVSGKILRLPNS</sequence>
<evidence type="ECO:0000313" key="2">
    <source>
        <dbReference type="Proteomes" id="UP000502706"/>
    </source>
</evidence>
<keyword evidence="2" id="KW-1185">Reference proteome</keyword>